<evidence type="ECO:0000313" key="3">
    <source>
        <dbReference type="EMBL" id="GEL21271.1"/>
    </source>
</evidence>
<keyword evidence="2" id="KW-0812">Transmembrane</keyword>
<comment type="caution">
    <text evidence="3">The sequence shown here is derived from an EMBL/GenBank/DDBJ whole genome shotgun (WGS) entry which is preliminary data.</text>
</comment>
<gene>
    <name evidence="3" type="ORF">PSU4_02250</name>
</gene>
<evidence type="ECO:0000256" key="2">
    <source>
        <dbReference type="SAM" id="Phobius"/>
    </source>
</evidence>
<keyword evidence="2" id="KW-1133">Transmembrane helix</keyword>
<dbReference type="EMBL" id="BJVJ01000001">
    <property type="protein sequence ID" value="GEL21271.1"/>
    <property type="molecule type" value="Genomic_DNA"/>
</dbReference>
<accession>A0A511D903</accession>
<feature type="transmembrane region" description="Helical" evidence="2">
    <location>
        <begin position="12"/>
        <end position="31"/>
    </location>
</feature>
<keyword evidence="2" id="KW-0472">Membrane</keyword>
<evidence type="ECO:0000256" key="1">
    <source>
        <dbReference type="SAM" id="MobiDB-lite"/>
    </source>
</evidence>
<proteinExistence type="predicted"/>
<name>A0A511D903_9PSEU</name>
<organism evidence="3 4">
    <name type="scientific">Pseudonocardia sulfidoxydans NBRC 16205</name>
    <dbReference type="NCBI Taxonomy" id="1223511"/>
    <lineage>
        <taxon>Bacteria</taxon>
        <taxon>Bacillati</taxon>
        <taxon>Actinomycetota</taxon>
        <taxon>Actinomycetes</taxon>
        <taxon>Pseudonocardiales</taxon>
        <taxon>Pseudonocardiaceae</taxon>
        <taxon>Pseudonocardia</taxon>
    </lineage>
</organism>
<dbReference type="AlphaFoldDB" id="A0A511D903"/>
<evidence type="ECO:0000313" key="4">
    <source>
        <dbReference type="Proteomes" id="UP000321685"/>
    </source>
</evidence>
<keyword evidence="4" id="KW-1185">Reference proteome</keyword>
<protein>
    <submittedName>
        <fullName evidence="3">Uncharacterized protein</fullName>
    </submittedName>
</protein>
<feature type="transmembrane region" description="Helical" evidence="2">
    <location>
        <begin position="37"/>
        <end position="56"/>
    </location>
</feature>
<dbReference type="Proteomes" id="UP000321685">
    <property type="component" value="Unassembled WGS sequence"/>
</dbReference>
<reference evidence="3 4" key="1">
    <citation type="submission" date="2019-07" db="EMBL/GenBank/DDBJ databases">
        <title>Whole genome shotgun sequence of Pseudonocardia sulfidoxydans NBRC 16205.</title>
        <authorList>
            <person name="Hosoyama A."/>
            <person name="Uohara A."/>
            <person name="Ohji S."/>
            <person name="Ichikawa N."/>
        </authorList>
    </citation>
    <scope>NUCLEOTIDE SEQUENCE [LARGE SCALE GENOMIC DNA]</scope>
    <source>
        <strain evidence="3 4">NBRC 16205</strain>
    </source>
</reference>
<dbReference type="RefSeq" id="WP_147101765.1">
    <property type="nucleotide sequence ID" value="NZ_BJVJ01000001.1"/>
</dbReference>
<sequence length="89" mass="9107">MADRGQDWSPPGVLRAMLWWPPVAFVIAIALPDAGLAPIAAAGLVLAVIGLGGAAVSRRRRSAPVETPSSLEAPDAVAAPVAMSRRRAA</sequence>
<feature type="region of interest" description="Disordered" evidence="1">
    <location>
        <begin position="60"/>
        <end position="89"/>
    </location>
</feature>